<evidence type="ECO:0000256" key="4">
    <source>
        <dbReference type="ARBA" id="ARBA00022692"/>
    </source>
</evidence>
<reference evidence="9 10" key="1">
    <citation type="submission" date="2013-07" db="EMBL/GenBank/DDBJ databases">
        <authorList>
            <consortium name="DOE Joint Genome Institute"/>
            <person name="Eisen J."/>
            <person name="Huntemann M."/>
            <person name="Han J."/>
            <person name="Chen A."/>
            <person name="Kyrpides N."/>
            <person name="Mavromatis K."/>
            <person name="Markowitz V."/>
            <person name="Palaniappan K."/>
            <person name="Ivanova N."/>
            <person name="Schaumberg A."/>
            <person name="Pati A."/>
            <person name="Liolios K."/>
            <person name="Nordberg H.P."/>
            <person name="Cantor M.N."/>
            <person name="Hua S.X."/>
            <person name="Woyke T."/>
        </authorList>
    </citation>
    <scope>NUCLEOTIDE SEQUENCE [LARGE SCALE GENOMIC DNA]</scope>
    <source>
        <strain evidence="9 10">DSM 44712</strain>
    </source>
</reference>
<dbReference type="RefSeq" id="WP_035849082.1">
    <property type="nucleotide sequence ID" value="NZ_KK073874.1"/>
</dbReference>
<dbReference type="Gene3D" id="1.10.3730.20">
    <property type="match status" value="1"/>
</dbReference>
<evidence type="ECO:0000256" key="7">
    <source>
        <dbReference type="RuleBase" id="RU003942"/>
    </source>
</evidence>
<feature type="transmembrane region" description="Helical" evidence="8">
    <location>
        <begin position="29"/>
        <end position="49"/>
    </location>
</feature>
<keyword evidence="10" id="KW-1185">Reference proteome</keyword>
<dbReference type="InterPro" id="IPR000390">
    <property type="entry name" value="Small_drug/metabolite_transptr"/>
</dbReference>
<evidence type="ECO:0000256" key="6">
    <source>
        <dbReference type="ARBA" id="ARBA00023136"/>
    </source>
</evidence>
<dbReference type="Pfam" id="PF00893">
    <property type="entry name" value="Multi_Drug_Res"/>
    <property type="match status" value="1"/>
</dbReference>
<evidence type="ECO:0000256" key="1">
    <source>
        <dbReference type="ARBA" id="ARBA00004651"/>
    </source>
</evidence>
<dbReference type="OrthoDB" id="3175079at2"/>
<evidence type="ECO:0000256" key="5">
    <source>
        <dbReference type="ARBA" id="ARBA00022989"/>
    </source>
</evidence>
<keyword evidence="4 7" id="KW-0812">Transmembrane</keyword>
<accession>A0A010ZNM3</accession>
<dbReference type="InterPro" id="IPR037185">
    <property type="entry name" value="EmrE-like"/>
</dbReference>
<dbReference type="InterPro" id="IPR045324">
    <property type="entry name" value="Small_multidrug_res"/>
</dbReference>
<evidence type="ECO:0000256" key="8">
    <source>
        <dbReference type="SAM" id="Phobius"/>
    </source>
</evidence>
<keyword evidence="5 8" id="KW-1133">Transmembrane helix</keyword>
<evidence type="ECO:0000313" key="10">
    <source>
        <dbReference type="Proteomes" id="UP000021053"/>
    </source>
</evidence>
<dbReference type="AlphaFoldDB" id="A0A010ZNM3"/>
<comment type="similarity">
    <text evidence="7">Belongs to the drug/metabolite transporter (DMT) superfamily. Small multidrug resistance (SMR) (TC 2.A.7.1) family.</text>
</comment>
<evidence type="ECO:0000256" key="2">
    <source>
        <dbReference type="ARBA" id="ARBA00022448"/>
    </source>
</evidence>
<keyword evidence="6 8" id="KW-0472">Membrane</keyword>
<feature type="transmembrane region" description="Helical" evidence="8">
    <location>
        <begin position="84"/>
        <end position="104"/>
    </location>
</feature>
<name>A0A010ZNM3_9ACTN</name>
<gene>
    <name evidence="9" type="ORF">CryarDRAFT_1330</name>
</gene>
<dbReference type="GO" id="GO:0022857">
    <property type="term" value="F:transmembrane transporter activity"/>
    <property type="evidence" value="ECO:0007669"/>
    <property type="project" value="InterPro"/>
</dbReference>
<dbReference type="Proteomes" id="UP000021053">
    <property type="component" value="Unassembled WGS sequence"/>
</dbReference>
<dbReference type="GO" id="GO:0005886">
    <property type="term" value="C:plasma membrane"/>
    <property type="evidence" value="ECO:0007669"/>
    <property type="project" value="UniProtKB-SubCell"/>
</dbReference>
<proteinExistence type="inferred from homology"/>
<dbReference type="HOGENOM" id="CLU_133067_0_3_11"/>
<feature type="transmembrane region" description="Helical" evidence="8">
    <location>
        <begin position="56"/>
        <end position="78"/>
    </location>
</feature>
<evidence type="ECO:0000256" key="3">
    <source>
        <dbReference type="ARBA" id="ARBA00022475"/>
    </source>
</evidence>
<sequence>MTYVFLAAAILMELGGTLALRMASVGRSAWYVAVVAGYLGAFVGLSLALDRGLHLGVGYGIWTASGVALAAVASKVLFKEPLTRVMLAGIALIATGVLLVELGASHS</sequence>
<protein>
    <submittedName>
        <fullName evidence="9">Cation/cationic drug transporter</fullName>
    </submittedName>
</protein>
<keyword evidence="2" id="KW-0813">Transport</keyword>
<dbReference type="PANTHER" id="PTHR30561:SF1">
    <property type="entry name" value="MULTIDRUG TRANSPORTER EMRE"/>
    <property type="match status" value="1"/>
</dbReference>
<dbReference type="SUPFAM" id="SSF103481">
    <property type="entry name" value="Multidrug resistance efflux transporter EmrE"/>
    <property type="match status" value="1"/>
</dbReference>
<keyword evidence="3" id="KW-1003">Cell membrane</keyword>
<comment type="subcellular location">
    <subcellularLocation>
        <location evidence="1 7">Cell membrane</location>
        <topology evidence="1 7">Multi-pass membrane protein</topology>
    </subcellularLocation>
</comment>
<dbReference type="PANTHER" id="PTHR30561">
    <property type="entry name" value="SMR FAMILY PROTON-DEPENDENT DRUG EFFLUX TRANSPORTER SUGE"/>
    <property type="match status" value="1"/>
</dbReference>
<evidence type="ECO:0000313" key="9">
    <source>
        <dbReference type="EMBL" id="EXG80264.1"/>
    </source>
</evidence>
<organism evidence="9 10">
    <name type="scientific">Cryptosporangium arvum DSM 44712</name>
    <dbReference type="NCBI Taxonomy" id="927661"/>
    <lineage>
        <taxon>Bacteria</taxon>
        <taxon>Bacillati</taxon>
        <taxon>Actinomycetota</taxon>
        <taxon>Actinomycetes</taxon>
        <taxon>Cryptosporangiales</taxon>
        <taxon>Cryptosporangiaceae</taxon>
        <taxon>Cryptosporangium</taxon>
    </lineage>
</organism>
<comment type="caution">
    <text evidence="9">The sequence shown here is derived from an EMBL/GenBank/DDBJ whole genome shotgun (WGS) entry which is preliminary data.</text>
</comment>
<dbReference type="EMBL" id="JFBT01000001">
    <property type="protein sequence ID" value="EXG80264.1"/>
    <property type="molecule type" value="Genomic_DNA"/>
</dbReference>